<proteinExistence type="predicted"/>
<protein>
    <submittedName>
        <fullName evidence="1">Uncharacterized protein</fullName>
    </submittedName>
</protein>
<dbReference type="EMBL" id="VSSQ01024253">
    <property type="protein sequence ID" value="MPM71657.1"/>
    <property type="molecule type" value="Genomic_DNA"/>
</dbReference>
<name>A0A645C369_9ZZZZ</name>
<organism evidence="1">
    <name type="scientific">bioreactor metagenome</name>
    <dbReference type="NCBI Taxonomy" id="1076179"/>
    <lineage>
        <taxon>unclassified sequences</taxon>
        <taxon>metagenomes</taxon>
        <taxon>ecological metagenomes</taxon>
    </lineage>
</organism>
<sequence length="84" mass="9646">MNKHSVRQGIVIANDTIRQFIDPIIGIKTFSLNPVINHFSEKVHSRSVCMILRITIKSFGNSIMPGHSRKIPLIPNFARFFNRE</sequence>
<dbReference type="AlphaFoldDB" id="A0A645C369"/>
<comment type="caution">
    <text evidence="1">The sequence shown here is derived from an EMBL/GenBank/DDBJ whole genome shotgun (WGS) entry which is preliminary data.</text>
</comment>
<gene>
    <name evidence="1" type="ORF">SDC9_118626</name>
</gene>
<evidence type="ECO:0000313" key="1">
    <source>
        <dbReference type="EMBL" id="MPM71657.1"/>
    </source>
</evidence>
<accession>A0A645C369</accession>
<reference evidence="1" key="1">
    <citation type="submission" date="2019-08" db="EMBL/GenBank/DDBJ databases">
        <authorList>
            <person name="Kucharzyk K."/>
            <person name="Murdoch R.W."/>
            <person name="Higgins S."/>
            <person name="Loffler F."/>
        </authorList>
    </citation>
    <scope>NUCLEOTIDE SEQUENCE</scope>
</reference>